<evidence type="ECO:0000256" key="7">
    <source>
        <dbReference type="SAM" id="MobiDB-lite"/>
    </source>
</evidence>
<dbReference type="Proteomes" id="UP001497525">
    <property type="component" value="Unassembled WGS sequence"/>
</dbReference>
<dbReference type="InterPro" id="IPR036961">
    <property type="entry name" value="Kinesin_motor_dom_sf"/>
</dbReference>
<keyword evidence="4" id="KW-0963">Cytoplasm</keyword>
<reference evidence="9" key="1">
    <citation type="submission" date="2024-06" db="EMBL/GenBank/DDBJ databases">
        <authorList>
            <person name="Liu X."/>
            <person name="Lenzi L."/>
            <person name="Haldenby T S."/>
            <person name="Uol C."/>
        </authorList>
    </citation>
    <scope>NUCLEOTIDE SEQUENCE</scope>
</reference>
<feature type="compositionally biased region" description="Basic and acidic residues" evidence="7">
    <location>
        <begin position="1"/>
        <end position="27"/>
    </location>
</feature>
<evidence type="ECO:0000313" key="10">
    <source>
        <dbReference type="Proteomes" id="UP001497525"/>
    </source>
</evidence>
<keyword evidence="6" id="KW-0175">Coiled coil</keyword>
<feature type="compositionally biased region" description="Polar residues" evidence="7">
    <location>
        <begin position="718"/>
        <end position="731"/>
    </location>
</feature>
<dbReference type="SUPFAM" id="SSF52540">
    <property type="entry name" value="P-loop containing nucleoside triphosphate hydrolases"/>
    <property type="match status" value="1"/>
</dbReference>
<dbReference type="InterPro" id="IPR027640">
    <property type="entry name" value="Kinesin-like_fam"/>
</dbReference>
<dbReference type="InterPro" id="IPR027417">
    <property type="entry name" value="P-loop_NTPase"/>
</dbReference>
<dbReference type="PANTHER" id="PTHR47972">
    <property type="entry name" value="KINESIN-LIKE PROTEIN KLP-3"/>
    <property type="match status" value="1"/>
</dbReference>
<accession>A0AAV2TII9</accession>
<dbReference type="GO" id="GO:0003777">
    <property type="term" value="F:microtubule motor activity"/>
    <property type="evidence" value="ECO:0007669"/>
    <property type="project" value="InterPro"/>
</dbReference>
<dbReference type="GO" id="GO:0015630">
    <property type="term" value="C:microtubule cytoskeleton"/>
    <property type="evidence" value="ECO:0007669"/>
    <property type="project" value="TreeGrafter"/>
</dbReference>
<dbReference type="GO" id="GO:0007018">
    <property type="term" value="P:microtubule-based movement"/>
    <property type="evidence" value="ECO:0007669"/>
    <property type="project" value="InterPro"/>
</dbReference>
<name>A0AAV2TII9_CALDB</name>
<protein>
    <recommendedName>
        <fullName evidence="8">Kinesin motor domain-containing protein</fullName>
    </recommendedName>
</protein>
<dbReference type="GO" id="GO:0008017">
    <property type="term" value="F:microtubule binding"/>
    <property type="evidence" value="ECO:0007669"/>
    <property type="project" value="InterPro"/>
</dbReference>
<feature type="compositionally biased region" description="Basic and acidic residues" evidence="7">
    <location>
        <begin position="659"/>
        <end position="671"/>
    </location>
</feature>
<comment type="subcellular location">
    <subcellularLocation>
        <location evidence="1">Cytoplasm</location>
        <location evidence="1">Cytoskeleton</location>
    </subcellularLocation>
</comment>
<comment type="caution">
    <text evidence="9">The sequence shown here is derived from an EMBL/GenBank/DDBJ whole genome shotgun (WGS) entry which is preliminary data.</text>
</comment>
<dbReference type="PANTHER" id="PTHR47972:SF65">
    <property type="entry name" value="KINESIN-LIKE PROTEIN"/>
    <property type="match status" value="1"/>
</dbReference>
<keyword evidence="3 5" id="KW-0067">ATP-binding</keyword>
<proteinExistence type="inferred from homology"/>
<comment type="similarity">
    <text evidence="5">Belongs to the TRAFAC class myosin-kinesin ATPase superfamily. Kinesin family.</text>
</comment>
<dbReference type="Pfam" id="PF00225">
    <property type="entry name" value="Kinesin"/>
    <property type="match status" value="2"/>
</dbReference>
<evidence type="ECO:0000256" key="2">
    <source>
        <dbReference type="ARBA" id="ARBA00022741"/>
    </source>
</evidence>
<feature type="region of interest" description="Disordered" evidence="7">
    <location>
        <begin position="659"/>
        <end position="678"/>
    </location>
</feature>
<feature type="region of interest" description="Disordered" evidence="7">
    <location>
        <begin position="718"/>
        <end position="784"/>
    </location>
</feature>
<dbReference type="SMART" id="SM00129">
    <property type="entry name" value="KISc"/>
    <property type="match status" value="1"/>
</dbReference>
<evidence type="ECO:0000256" key="1">
    <source>
        <dbReference type="ARBA" id="ARBA00004245"/>
    </source>
</evidence>
<dbReference type="Gene3D" id="1.20.58.1980">
    <property type="match status" value="1"/>
</dbReference>
<evidence type="ECO:0000313" key="9">
    <source>
        <dbReference type="EMBL" id="CAL5136171.1"/>
    </source>
</evidence>
<feature type="compositionally biased region" description="Polar residues" evidence="7">
    <location>
        <begin position="83"/>
        <end position="102"/>
    </location>
</feature>
<keyword evidence="5" id="KW-0505">Motor protein</keyword>
<gene>
    <name evidence="9" type="ORF">CDAUBV1_LOCUS10248</name>
</gene>
<keyword evidence="2 5" id="KW-0547">Nucleotide-binding</keyword>
<dbReference type="EMBL" id="CAXLJL010000290">
    <property type="protein sequence ID" value="CAL5136171.1"/>
    <property type="molecule type" value="Genomic_DNA"/>
</dbReference>
<feature type="compositionally biased region" description="Low complexity" evidence="7">
    <location>
        <begin position="106"/>
        <end position="117"/>
    </location>
</feature>
<feature type="compositionally biased region" description="Polar residues" evidence="7">
    <location>
        <begin position="118"/>
        <end position="139"/>
    </location>
</feature>
<feature type="compositionally biased region" description="Basic and acidic residues" evidence="7">
    <location>
        <begin position="56"/>
        <end position="66"/>
    </location>
</feature>
<feature type="region of interest" description="Disordered" evidence="7">
    <location>
        <begin position="1"/>
        <end position="173"/>
    </location>
</feature>
<feature type="domain" description="Kinesin motor" evidence="8">
    <location>
        <begin position="431"/>
        <end position="879"/>
    </location>
</feature>
<dbReference type="InterPro" id="IPR001752">
    <property type="entry name" value="Kinesin_motor_dom"/>
</dbReference>
<dbReference type="Gene3D" id="3.40.850.10">
    <property type="entry name" value="Kinesin motor domain"/>
    <property type="match status" value="1"/>
</dbReference>
<evidence type="ECO:0000259" key="8">
    <source>
        <dbReference type="PROSITE" id="PS50067"/>
    </source>
</evidence>
<dbReference type="PRINTS" id="PR00380">
    <property type="entry name" value="KINESINHEAVY"/>
</dbReference>
<evidence type="ECO:0000256" key="5">
    <source>
        <dbReference type="PROSITE-ProRule" id="PRU00283"/>
    </source>
</evidence>
<evidence type="ECO:0000256" key="3">
    <source>
        <dbReference type="ARBA" id="ARBA00022840"/>
    </source>
</evidence>
<sequence length="898" mass="100764">MNVRQDQRIREPEPRKLYTQDSARTEEVGIQGIRESTVERRARDMIPPSVSSQNDQHLKSMSENKNNEVIIEITRKPNVPALENQQDSSQEQSKKTPTSSSIGDRYSSYTTSDSSHSGDANLTQTERTPEINNILSPNDNEGEGDEEIRSPSDNSEPLNIPVVNLPPESSGRNPVRGFGQRVRHAWLLAKHSVQHGRKPNAERQYGMQYIRSRTSEIRDKGDQLRTPVGHLQPWPVAGQFQMFQKRSQSLGENSPSTDLVLKHHADNLLSSLKEATLQLARRDMEMQRLVTVNGQLGERYCRLRSQYSELAREQARLRQRYDVLLVQGMDREQLRIMNSRLENQVKELRAELASSEERANQSSRRLGRVEAEAKEVVNSATNADVQLANLKQELERKEAQIIALTYRQHVDAAREMQARMYLNELIELKGSIRVLIRCHSKSDTESAFRFVGDDMLVIKPSCSAQCPKTPQFFKVYRVFPPCVNQRTVYDEVSELITSCVDGYSVSILSYGQTGSGKTFTMLGAPNKPGIIPRAARQLIIQCRERAPLWQYRISIAVLQVYRESITDLLGIPNRPVNVQQLGRVTLHDNGKQILLRGAKEVEVHSEEEILEEIRKARTRRQSSATILNVSPSHLHFIVILRVRGVCLLSSHTSELYEKGRRPARQGAREGRVYSPTPSLNLKCKNSADAAAADDVDGANSQLITHGILMLTDLAGFDSGNSNQGSPRQVKSMSPVGTHRKVTDTRSNRDQVPGLHTESDSTPNQPTLPQAGLVVRPSSPTSNDDAIETKRKCLSMRYAVTKRQLGRTLITLSRVFDALIENEGNSKSHVPFRDSKLTHLLKPTLTGDAKCVLIVTLNIDRVFLDASMRSLRLAARASAIALGRTKKNCAVRGGIRFGR</sequence>
<dbReference type="PROSITE" id="PS50067">
    <property type="entry name" value="KINESIN_MOTOR_2"/>
    <property type="match status" value="1"/>
</dbReference>
<dbReference type="GO" id="GO:0005524">
    <property type="term" value="F:ATP binding"/>
    <property type="evidence" value="ECO:0007669"/>
    <property type="project" value="UniProtKB-UniRule"/>
</dbReference>
<organism evidence="9 10">
    <name type="scientific">Calicophoron daubneyi</name>
    <name type="common">Rumen fluke</name>
    <name type="synonym">Paramphistomum daubneyi</name>
    <dbReference type="NCBI Taxonomy" id="300641"/>
    <lineage>
        <taxon>Eukaryota</taxon>
        <taxon>Metazoa</taxon>
        <taxon>Spiralia</taxon>
        <taxon>Lophotrochozoa</taxon>
        <taxon>Platyhelminthes</taxon>
        <taxon>Trematoda</taxon>
        <taxon>Digenea</taxon>
        <taxon>Plagiorchiida</taxon>
        <taxon>Pronocephalata</taxon>
        <taxon>Paramphistomoidea</taxon>
        <taxon>Paramphistomidae</taxon>
        <taxon>Calicophoron</taxon>
    </lineage>
</organism>
<feature type="binding site" evidence="5">
    <location>
        <begin position="511"/>
        <end position="518"/>
    </location>
    <ligand>
        <name>ATP</name>
        <dbReference type="ChEBI" id="CHEBI:30616"/>
    </ligand>
</feature>
<evidence type="ECO:0000256" key="4">
    <source>
        <dbReference type="ARBA" id="ARBA00023212"/>
    </source>
</evidence>
<keyword evidence="4" id="KW-0206">Cytoskeleton</keyword>
<evidence type="ECO:0000256" key="6">
    <source>
        <dbReference type="SAM" id="Coils"/>
    </source>
</evidence>
<dbReference type="AlphaFoldDB" id="A0AAV2TII9"/>
<feature type="coiled-coil region" evidence="6">
    <location>
        <begin position="331"/>
        <end position="407"/>
    </location>
</feature>